<accession>A0AAV5T1R7</accession>
<dbReference type="GO" id="GO:0043139">
    <property type="term" value="F:5'-3' DNA helicase activity"/>
    <property type="evidence" value="ECO:0007669"/>
    <property type="project" value="TreeGrafter"/>
</dbReference>
<keyword evidence="1" id="KW-0547">Nucleotide-binding</keyword>
<organism evidence="5 6">
    <name type="scientific">Pristionchus entomophagus</name>
    <dbReference type="NCBI Taxonomy" id="358040"/>
    <lineage>
        <taxon>Eukaryota</taxon>
        <taxon>Metazoa</taxon>
        <taxon>Ecdysozoa</taxon>
        <taxon>Nematoda</taxon>
        <taxon>Chromadorea</taxon>
        <taxon>Rhabditida</taxon>
        <taxon>Rhabditina</taxon>
        <taxon>Diplogasteromorpha</taxon>
        <taxon>Diplogasteroidea</taxon>
        <taxon>Neodiplogasteridae</taxon>
        <taxon>Pristionchus</taxon>
    </lineage>
</organism>
<reference evidence="5" key="1">
    <citation type="submission" date="2023-10" db="EMBL/GenBank/DDBJ databases">
        <title>Genome assembly of Pristionchus species.</title>
        <authorList>
            <person name="Yoshida K."/>
            <person name="Sommer R.J."/>
        </authorList>
    </citation>
    <scope>NUCLEOTIDE SEQUENCE</scope>
    <source>
        <strain evidence="5">RS0144</strain>
    </source>
</reference>
<proteinExistence type="predicted"/>
<evidence type="ECO:0000313" key="6">
    <source>
        <dbReference type="Proteomes" id="UP001432027"/>
    </source>
</evidence>
<comment type="caution">
    <text evidence="5">The sequence shown here is derived from an EMBL/GenBank/DDBJ whole genome shotgun (WGS) entry which is preliminary data.</text>
</comment>
<dbReference type="Pfam" id="PF13604">
    <property type="entry name" value="AAA_30"/>
    <property type="match status" value="1"/>
</dbReference>
<protein>
    <recommendedName>
        <fullName evidence="7">AAA protein</fullName>
    </recommendedName>
</protein>
<dbReference type="PANTHER" id="PTHR43788:SF16">
    <property type="entry name" value="HELICASE WITH ZINC FINGER 2"/>
    <property type="match status" value="1"/>
</dbReference>
<dbReference type="InterPro" id="IPR050534">
    <property type="entry name" value="Coronavir_polyprotein_1ab"/>
</dbReference>
<evidence type="ECO:0000256" key="4">
    <source>
        <dbReference type="ARBA" id="ARBA00022840"/>
    </source>
</evidence>
<dbReference type="GO" id="GO:0005524">
    <property type="term" value="F:ATP binding"/>
    <property type="evidence" value="ECO:0007669"/>
    <property type="project" value="UniProtKB-KW"/>
</dbReference>
<dbReference type="GO" id="GO:0016787">
    <property type="term" value="F:hydrolase activity"/>
    <property type="evidence" value="ECO:0007669"/>
    <property type="project" value="UniProtKB-KW"/>
</dbReference>
<dbReference type="InterPro" id="IPR027417">
    <property type="entry name" value="P-loop_NTPase"/>
</dbReference>
<dbReference type="SUPFAM" id="SSF52540">
    <property type="entry name" value="P-loop containing nucleoside triphosphate hydrolases"/>
    <property type="match status" value="1"/>
</dbReference>
<dbReference type="AlphaFoldDB" id="A0AAV5T1R7"/>
<keyword evidence="3" id="KW-0347">Helicase</keyword>
<evidence type="ECO:0000256" key="3">
    <source>
        <dbReference type="ARBA" id="ARBA00022806"/>
    </source>
</evidence>
<evidence type="ECO:0000256" key="1">
    <source>
        <dbReference type="ARBA" id="ARBA00022741"/>
    </source>
</evidence>
<dbReference type="Gene3D" id="3.40.50.300">
    <property type="entry name" value="P-loop containing nucleotide triphosphate hydrolases"/>
    <property type="match status" value="1"/>
</dbReference>
<evidence type="ECO:0000256" key="2">
    <source>
        <dbReference type="ARBA" id="ARBA00022801"/>
    </source>
</evidence>
<evidence type="ECO:0000313" key="5">
    <source>
        <dbReference type="EMBL" id="GMS86280.1"/>
    </source>
</evidence>
<keyword evidence="2" id="KW-0378">Hydrolase</keyword>
<sequence length="453" mass="49273">MEEPPHKKKPQPISTRFVPALFIGRNNEKVYYISGGIVADTIDFESAEACTSLSVDSLCDIKITSHDNDTQELSFVPISEDRADIFMRVRPVASAEDYRTYVLRALVMGSRALEYAFSSATVIGVLNEESVKVSLTSCPFSPTDSVFLRTESAEIFECTVVEALEYTAILRTRAGKQPASISHCKSIQILSKAEDTVISDILPLFYTTCPVENWNLLERLYGKPDDTVDTVSSPTSTPLIHLSEGKTILKLNEEQAEAVGLYNNSPAACPAFAVEGPRGSGKTSTAAAMAATFRGEGLQVLLAPADDAVLMMALSIKKLDVGDRKVIQISSIASAAHGHEDGQFSQKYGIVLASVDAIFRRSTNDALQEQLKSDVTRIVVDDASSLSEAALNAIILCFPRAQIVLIGESEKLKPPRHVKSDVFTELAARSALDLVKRKNLPVVRLREVYPVAS</sequence>
<evidence type="ECO:0008006" key="7">
    <source>
        <dbReference type="Google" id="ProtNLM"/>
    </source>
</evidence>
<dbReference type="EMBL" id="BTSX01000002">
    <property type="protein sequence ID" value="GMS86280.1"/>
    <property type="molecule type" value="Genomic_DNA"/>
</dbReference>
<dbReference type="Proteomes" id="UP001432027">
    <property type="component" value="Unassembled WGS sequence"/>
</dbReference>
<keyword evidence="4" id="KW-0067">ATP-binding</keyword>
<dbReference type="PANTHER" id="PTHR43788">
    <property type="entry name" value="DNA2/NAM7 HELICASE FAMILY MEMBER"/>
    <property type="match status" value="1"/>
</dbReference>
<gene>
    <name evidence="5" type="ORF">PENTCL1PPCAC_8455</name>
</gene>
<name>A0AAV5T1R7_9BILA</name>
<keyword evidence="6" id="KW-1185">Reference proteome</keyword>